<evidence type="ECO:0000256" key="8">
    <source>
        <dbReference type="ARBA" id="ARBA00023033"/>
    </source>
</evidence>
<evidence type="ECO:0000256" key="10">
    <source>
        <dbReference type="RuleBase" id="RU000461"/>
    </source>
</evidence>
<evidence type="ECO:0000256" key="1">
    <source>
        <dbReference type="ARBA" id="ARBA00001971"/>
    </source>
</evidence>
<evidence type="ECO:0000256" key="6">
    <source>
        <dbReference type="ARBA" id="ARBA00023002"/>
    </source>
</evidence>
<dbReference type="Proteomes" id="UP000807353">
    <property type="component" value="Unassembled WGS sequence"/>
</dbReference>
<dbReference type="Pfam" id="PF00067">
    <property type="entry name" value="p450"/>
    <property type="match status" value="1"/>
</dbReference>
<evidence type="ECO:0000313" key="11">
    <source>
        <dbReference type="EMBL" id="KAF9468728.1"/>
    </source>
</evidence>
<evidence type="ECO:0000256" key="2">
    <source>
        <dbReference type="ARBA" id="ARBA00005179"/>
    </source>
</evidence>
<gene>
    <name evidence="11" type="ORF">BDZ94DRAFT_1365303</name>
</gene>
<comment type="caution">
    <text evidence="11">The sequence shown here is derived from an EMBL/GenBank/DDBJ whole genome shotgun (WGS) entry which is preliminary data.</text>
</comment>
<keyword evidence="6 10" id="KW-0560">Oxidoreductase</keyword>
<feature type="binding site" description="axial binding residue" evidence="9">
    <location>
        <position position="475"/>
    </location>
    <ligand>
        <name>heme</name>
        <dbReference type="ChEBI" id="CHEBI:30413"/>
    </ligand>
    <ligandPart>
        <name>Fe</name>
        <dbReference type="ChEBI" id="CHEBI:18248"/>
    </ligandPart>
</feature>
<organism evidence="11 12">
    <name type="scientific">Collybia nuda</name>
    <dbReference type="NCBI Taxonomy" id="64659"/>
    <lineage>
        <taxon>Eukaryota</taxon>
        <taxon>Fungi</taxon>
        <taxon>Dikarya</taxon>
        <taxon>Basidiomycota</taxon>
        <taxon>Agaricomycotina</taxon>
        <taxon>Agaricomycetes</taxon>
        <taxon>Agaricomycetidae</taxon>
        <taxon>Agaricales</taxon>
        <taxon>Tricholomatineae</taxon>
        <taxon>Clitocybaceae</taxon>
        <taxon>Collybia</taxon>
    </lineage>
</organism>
<dbReference type="InterPro" id="IPR017972">
    <property type="entry name" value="Cyt_P450_CS"/>
</dbReference>
<keyword evidence="7 9" id="KW-0408">Iron</keyword>
<dbReference type="EMBL" id="MU150232">
    <property type="protein sequence ID" value="KAF9468728.1"/>
    <property type="molecule type" value="Genomic_DNA"/>
</dbReference>
<comment type="similarity">
    <text evidence="3 10">Belongs to the cytochrome P450 family.</text>
</comment>
<evidence type="ECO:0000256" key="4">
    <source>
        <dbReference type="ARBA" id="ARBA00022617"/>
    </source>
</evidence>
<dbReference type="PRINTS" id="PR00385">
    <property type="entry name" value="P450"/>
</dbReference>
<evidence type="ECO:0000256" key="3">
    <source>
        <dbReference type="ARBA" id="ARBA00010617"/>
    </source>
</evidence>
<dbReference type="InterPro" id="IPR036396">
    <property type="entry name" value="Cyt_P450_sf"/>
</dbReference>
<keyword evidence="12" id="KW-1185">Reference proteome</keyword>
<dbReference type="InterPro" id="IPR050364">
    <property type="entry name" value="Cytochrome_P450_fung"/>
</dbReference>
<dbReference type="SUPFAM" id="SSF48264">
    <property type="entry name" value="Cytochrome P450"/>
    <property type="match status" value="1"/>
</dbReference>
<keyword evidence="5 9" id="KW-0479">Metal-binding</keyword>
<dbReference type="OrthoDB" id="1470350at2759"/>
<reference evidence="11" key="1">
    <citation type="submission" date="2020-11" db="EMBL/GenBank/DDBJ databases">
        <authorList>
            <consortium name="DOE Joint Genome Institute"/>
            <person name="Ahrendt S."/>
            <person name="Riley R."/>
            <person name="Andreopoulos W."/>
            <person name="Labutti K."/>
            <person name="Pangilinan J."/>
            <person name="Ruiz-Duenas F.J."/>
            <person name="Barrasa J.M."/>
            <person name="Sanchez-Garcia M."/>
            <person name="Camarero S."/>
            <person name="Miyauchi S."/>
            <person name="Serrano A."/>
            <person name="Linde D."/>
            <person name="Babiker R."/>
            <person name="Drula E."/>
            <person name="Ayuso-Fernandez I."/>
            <person name="Pacheco R."/>
            <person name="Padilla G."/>
            <person name="Ferreira P."/>
            <person name="Barriuso J."/>
            <person name="Kellner H."/>
            <person name="Castanera R."/>
            <person name="Alfaro M."/>
            <person name="Ramirez L."/>
            <person name="Pisabarro A.G."/>
            <person name="Kuo A."/>
            <person name="Tritt A."/>
            <person name="Lipzen A."/>
            <person name="He G."/>
            <person name="Yan M."/>
            <person name="Ng V."/>
            <person name="Cullen D."/>
            <person name="Martin F."/>
            <person name="Rosso M.-N."/>
            <person name="Henrissat B."/>
            <person name="Hibbett D."/>
            <person name="Martinez A.T."/>
            <person name="Grigoriev I.V."/>
        </authorList>
    </citation>
    <scope>NUCLEOTIDE SEQUENCE</scope>
    <source>
        <strain evidence="11">CBS 247.69</strain>
    </source>
</reference>
<accession>A0A9P6CQK2</accession>
<dbReference type="CDD" id="cd11065">
    <property type="entry name" value="CYP64-like"/>
    <property type="match status" value="1"/>
</dbReference>
<dbReference type="InterPro" id="IPR002401">
    <property type="entry name" value="Cyt_P450_E_grp-I"/>
</dbReference>
<dbReference type="GO" id="GO:0020037">
    <property type="term" value="F:heme binding"/>
    <property type="evidence" value="ECO:0007669"/>
    <property type="project" value="InterPro"/>
</dbReference>
<name>A0A9P6CQK2_9AGAR</name>
<dbReference type="PRINTS" id="PR00463">
    <property type="entry name" value="EP450I"/>
</dbReference>
<dbReference type="PANTHER" id="PTHR46300:SF7">
    <property type="entry name" value="P450, PUTATIVE (EUROFUNG)-RELATED"/>
    <property type="match status" value="1"/>
</dbReference>
<evidence type="ECO:0000256" key="5">
    <source>
        <dbReference type="ARBA" id="ARBA00022723"/>
    </source>
</evidence>
<dbReference type="InterPro" id="IPR001128">
    <property type="entry name" value="Cyt_P450"/>
</dbReference>
<keyword evidence="4 9" id="KW-0349">Heme</keyword>
<dbReference type="PROSITE" id="PS00086">
    <property type="entry name" value="CYTOCHROME_P450"/>
    <property type="match status" value="1"/>
</dbReference>
<evidence type="ECO:0000313" key="12">
    <source>
        <dbReference type="Proteomes" id="UP000807353"/>
    </source>
</evidence>
<dbReference type="AlphaFoldDB" id="A0A9P6CQK2"/>
<comment type="cofactor">
    <cofactor evidence="1 9">
        <name>heme</name>
        <dbReference type="ChEBI" id="CHEBI:30413"/>
    </cofactor>
</comment>
<protein>
    <submittedName>
        <fullName evidence="11">CyP450 monooxygenase</fullName>
    </submittedName>
</protein>
<dbReference type="Gene3D" id="1.10.630.10">
    <property type="entry name" value="Cytochrome P450"/>
    <property type="match status" value="1"/>
</dbReference>
<dbReference type="GO" id="GO:0005506">
    <property type="term" value="F:iron ion binding"/>
    <property type="evidence" value="ECO:0007669"/>
    <property type="project" value="InterPro"/>
</dbReference>
<dbReference type="GO" id="GO:0004497">
    <property type="term" value="F:monooxygenase activity"/>
    <property type="evidence" value="ECO:0007669"/>
    <property type="project" value="UniProtKB-KW"/>
</dbReference>
<dbReference type="GO" id="GO:0016705">
    <property type="term" value="F:oxidoreductase activity, acting on paired donors, with incorporation or reduction of molecular oxygen"/>
    <property type="evidence" value="ECO:0007669"/>
    <property type="project" value="InterPro"/>
</dbReference>
<evidence type="ECO:0000256" key="7">
    <source>
        <dbReference type="ARBA" id="ARBA00023004"/>
    </source>
</evidence>
<proteinExistence type="inferred from homology"/>
<evidence type="ECO:0000256" key="9">
    <source>
        <dbReference type="PIRSR" id="PIRSR602401-1"/>
    </source>
</evidence>
<sequence length="521" mass="59562">MSNSTLLHSPDDALSHSLDDAVPTKALITVILIALSVSWFTNTFFRKASAFSLLFSRVIEADTSVELPLPPGPRSKFLFGNAFDLPLTDQSEVFTRWAKEFGDLTYLNVLGTPMVVTSSMDVARDLLEKRSAIYSSRPIFRMLNELVQMSWNFVFMEYGKKWRAHRRVFHEVFHSERVATFGEIQVKHIKAMLKIFPTSNEQIGVHIKRYTSALLLESVYGIEVLSSHEKDPFIFLTTNGMKAVDAAITPGAFYVEPFPMLRYVPGWVPGANFQHIALRWKKITTDLLFKPFIRAKETTEEYNSDSFMAAWLDRLKANGNKETEHSEEVVRNVAAAALLAGTETTADTLHKFVLAMILFPRVQRKAQEELDRVLGRGRLPTLDDEQDLPYIAAVIKEVLRWNVISPIGFAHRAIKEDIYRGYQIPKDTLVIVNVRNIMYNEELFGPNCDEFRPERFIDYKCADTKIAFGFGRRVCPGRHLAYQSLFLLASHMLHVYDIGKRLDTDGKEIPVLEEFTTTMEW</sequence>
<comment type="pathway">
    <text evidence="2">Secondary metabolite biosynthesis.</text>
</comment>
<dbReference type="PANTHER" id="PTHR46300">
    <property type="entry name" value="P450, PUTATIVE (EUROFUNG)-RELATED-RELATED"/>
    <property type="match status" value="1"/>
</dbReference>
<keyword evidence="8 10" id="KW-0503">Monooxygenase</keyword>